<name>A0A934KLW6_9FLAO</name>
<dbReference type="SMART" id="SM00530">
    <property type="entry name" value="HTH_XRE"/>
    <property type="match status" value="1"/>
</dbReference>
<dbReference type="Pfam" id="PF01381">
    <property type="entry name" value="HTH_3"/>
    <property type="match status" value="1"/>
</dbReference>
<sequence>MDENKFKNIYKKVGENIKALRKMRNLSQKSLALLVEPKMDRSKISDMENGKEDFTFSTLLRLCAALDVKLEHITKDIG</sequence>
<dbReference type="Gene3D" id="1.10.260.40">
    <property type="entry name" value="lambda repressor-like DNA-binding domains"/>
    <property type="match status" value="1"/>
</dbReference>
<evidence type="ECO:0000259" key="2">
    <source>
        <dbReference type="PROSITE" id="PS50943"/>
    </source>
</evidence>
<dbReference type="PROSITE" id="PS50943">
    <property type="entry name" value="HTH_CROC1"/>
    <property type="match status" value="1"/>
</dbReference>
<dbReference type="PANTHER" id="PTHR46797">
    <property type="entry name" value="HTH-TYPE TRANSCRIPTIONAL REGULATOR"/>
    <property type="match status" value="1"/>
</dbReference>
<evidence type="ECO:0000313" key="4">
    <source>
        <dbReference type="Proteomes" id="UP000662373"/>
    </source>
</evidence>
<dbReference type="GO" id="GO:0003677">
    <property type="term" value="F:DNA binding"/>
    <property type="evidence" value="ECO:0007669"/>
    <property type="project" value="UniProtKB-KW"/>
</dbReference>
<dbReference type="GO" id="GO:0003700">
    <property type="term" value="F:DNA-binding transcription factor activity"/>
    <property type="evidence" value="ECO:0007669"/>
    <property type="project" value="TreeGrafter"/>
</dbReference>
<dbReference type="Proteomes" id="UP000662373">
    <property type="component" value="Unassembled WGS sequence"/>
</dbReference>
<dbReference type="CDD" id="cd00093">
    <property type="entry name" value="HTH_XRE"/>
    <property type="match status" value="1"/>
</dbReference>
<organism evidence="3 4">
    <name type="scientific">Gelidibacter salicanalis</name>
    <dbReference type="NCBI Taxonomy" id="291193"/>
    <lineage>
        <taxon>Bacteria</taxon>
        <taxon>Pseudomonadati</taxon>
        <taxon>Bacteroidota</taxon>
        <taxon>Flavobacteriia</taxon>
        <taxon>Flavobacteriales</taxon>
        <taxon>Flavobacteriaceae</taxon>
        <taxon>Gelidibacter</taxon>
    </lineage>
</organism>
<keyword evidence="1" id="KW-0238">DNA-binding</keyword>
<accession>A0A934KLW6</accession>
<feature type="domain" description="HTH cro/C1-type" evidence="2">
    <location>
        <begin position="17"/>
        <end position="73"/>
    </location>
</feature>
<dbReference type="EMBL" id="JAEHJZ010000008">
    <property type="protein sequence ID" value="MBJ7880159.1"/>
    <property type="molecule type" value="Genomic_DNA"/>
</dbReference>
<dbReference type="SUPFAM" id="SSF47413">
    <property type="entry name" value="lambda repressor-like DNA-binding domains"/>
    <property type="match status" value="1"/>
</dbReference>
<dbReference type="AlphaFoldDB" id="A0A934KLW6"/>
<dbReference type="InterPro" id="IPR001387">
    <property type="entry name" value="Cro/C1-type_HTH"/>
</dbReference>
<dbReference type="PANTHER" id="PTHR46797:SF1">
    <property type="entry name" value="METHYLPHOSPHONATE SYNTHASE"/>
    <property type="match status" value="1"/>
</dbReference>
<dbReference type="InterPro" id="IPR010982">
    <property type="entry name" value="Lambda_DNA-bd_dom_sf"/>
</dbReference>
<dbReference type="InterPro" id="IPR050807">
    <property type="entry name" value="TransReg_Diox_bact_type"/>
</dbReference>
<dbReference type="RefSeq" id="WP_199597981.1">
    <property type="nucleotide sequence ID" value="NZ_JAEHJZ010000008.1"/>
</dbReference>
<dbReference type="GO" id="GO:0005829">
    <property type="term" value="C:cytosol"/>
    <property type="evidence" value="ECO:0007669"/>
    <property type="project" value="TreeGrafter"/>
</dbReference>
<comment type="caution">
    <text evidence="3">The sequence shown here is derived from an EMBL/GenBank/DDBJ whole genome shotgun (WGS) entry which is preliminary data.</text>
</comment>
<proteinExistence type="predicted"/>
<gene>
    <name evidence="3" type="ORF">JEM65_05770</name>
</gene>
<keyword evidence="4" id="KW-1185">Reference proteome</keyword>
<protein>
    <submittedName>
        <fullName evidence="3">Helix-turn-helix transcriptional regulator</fullName>
    </submittedName>
</protein>
<reference evidence="3 4" key="1">
    <citation type="submission" date="2020-09" db="EMBL/GenBank/DDBJ databases">
        <title>Draft genome of Gelidibacter salicanalis PAMC21136.</title>
        <authorList>
            <person name="Park H."/>
        </authorList>
    </citation>
    <scope>NUCLEOTIDE SEQUENCE [LARGE SCALE GENOMIC DNA]</scope>
    <source>
        <strain evidence="3 4">PAMC21136</strain>
    </source>
</reference>
<evidence type="ECO:0000256" key="1">
    <source>
        <dbReference type="ARBA" id="ARBA00023125"/>
    </source>
</evidence>
<evidence type="ECO:0000313" key="3">
    <source>
        <dbReference type="EMBL" id="MBJ7880159.1"/>
    </source>
</evidence>